<name>A0AB37GAI3_CORAY</name>
<feature type="region of interest" description="Disordered" evidence="1">
    <location>
        <begin position="1"/>
        <end position="24"/>
    </location>
</feature>
<keyword evidence="2" id="KW-1133">Transmembrane helix</keyword>
<keyword evidence="6" id="KW-1185">Reference proteome</keyword>
<dbReference type="EMBL" id="CP065628">
    <property type="protein sequence ID" value="QPR30255.1"/>
    <property type="molecule type" value="Genomic_DNA"/>
</dbReference>
<dbReference type="Proteomes" id="UP000595198">
    <property type="component" value="Chromosome"/>
</dbReference>
<evidence type="ECO:0008006" key="7">
    <source>
        <dbReference type="Google" id="ProtNLM"/>
    </source>
</evidence>
<gene>
    <name evidence="3" type="ORF">I6G95_08475</name>
    <name evidence="4" type="ORF">I6H48_09045</name>
</gene>
<evidence type="ECO:0000313" key="5">
    <source>
        <dbReference type="Proteomes" id="UP000594774"/>
    </source>
</evidence>
<dbReference type="Proteomes" id="UP000594774">
    <property type="component" value="Chromosome"/>
</dbReference>
<dbReference type="AlphaFoldDB" id="A0AB37GAI3"/>
<proteinExistence type="predicted"/>
<accession>A0AB37GAI3</accession>
<evidence type="ECO:0000313" key="4">
    <source>
        <dbReference type="EMBL" id="QQB83937.1"/>
    </source>
</evidence>
<keyword evidence="2" id="KW-0472">Membrane</keyword>
<sequence>MRAMSKNNRSSNNKSKKREPQQQKAGFVTRLLADDQLRSAIWMGAATFLVFYLGAMIIFRLLLLGGEGSRYDSIFIAVIALIAAIVAGRKRYNDDI</sequence>
<feature type="transmembrane region" description="Helical" evidence="2">
    <location>
        <begin position="69"/>
        <end position="88"/>
    </location>
</feature>
<protein>
    <recommendedName>
        <fullName evidence="7">Cell division protein CrgA</fullName>
    </recommendedName>
</protein>
<feature type="compositionally biased region" description="Low complexity" evidence="1">
    <location>
        <begin position="1"/>
        <end position="13"/>
    </location>
</feature>
<feature type="transmembrane region" description="Helical" evidence="2">
    <location>
        <begin position="40"/>
        <end position="63"/>
    </location>
</feature>
<evidence type="ECO:0000256" key="1">
    <source>
        <dbReference type="SAM" id="MobiDB-lite"/>
    </source>
</evidence>
<dbReference type="EMBL" id="CP066023">
    <property type="protein sequence ID" value="QQB83937.1"/>
    <property type="molecule type" value="Genomic_DNA"/>
</dbReference>
<reference evidence="5 6" key="1">
    <citation type="submission" date="2020-12" db="EMBL/GenBank/DDBJ databases">
        <title>FDA dAtabase for Regulatory Grade micrObial Sequences (FDA-ARGOS): Supporting development and validation of Infectious Disease Dx tests.</title>
        <authorList>
            <person name="Sproer C."/>
            <person name="Gronow S."/>
            <person name="Severitt S."/>
            <person name="Schroder I."/>
            <person name="Tallon L."/>
            <person name="Sadzewicz L."/>
            <person name="Zhao X."/>
            <person name="Boylan J."/>
            <person name="Ott S."/>
            <person name="Bowen H."/>
            <person name="Vavikolanu K."/>
            <person name="Mehta A."/>
            <person name="Aluvathingal J."/>
            <person name="Nadendla S."/>
            <person name="Lowell S."/>
            <person name="Myers T."/>
            <person name="Yan Y."/>
            <person name="Sichtig H."/>
        </authorList>
    </citation>
    <scope>NUCLEOTIDE SEQUENCE [LARGE SCALE GENOMIC DNA]</scope>
    <source>
        <strain evidence="3 5">FDAARGOS_938</strain>
        <strain evidence="4 6">FDAARGOS_991</strain>
    </source>
</reference>
<evidence type="ECO:0000313" key="6">
    <source>
        <dbReference type="Proteomes" id="UP000595198"/>
    </source>
</evidence>
<evidence type="ECO:0000313" key="3">
    <source>
        <dbReference type="EMBL" id="QPR30255.1"/>
    </source>
</evidence>
<organism evidence="3 5">
    <name type="scientific">Corynebacterium amycolatum</name>
    <dbReference type="NCBI Taxonomy" id="43765"/>
    <lineage>
        <taxon>Bacteria</taxon>
        <taxon>Bacillati</taxon>
        <taxon>Actinomycetota</taxon>
        <taxon>Actinomycetes</taxon>
        <taxon>Mycobacteriales</taxon>
        <taxon>Corynebacteriaceae</taxon>
        <taxon>Corynebacterium</taxon>
    </lineage>
</organism>
<evidence type="ECO:0000256" key="2">
    <source>
        <dbReference type="SAM" id="Phobius"/>
    </source>
</evidence>
<keyword evidence="2" id="KW-0812">Transmembrane</keyword>